<dbReference type="AlphaFoldDB" id="A0A367L6P1"/>
<proteinExistence type="predicted"/>
<dbReference type="EMBL" id="LKCN02000013">
    <property type="protein sequence ID" value="RCI10091.1"/>
    <property type="molecule type" value="Genomic_DNA"/>
</dbReference>
<evidence type="ECO:0000313" key="2">
    <source>
        <dbReference type="EMBL" id="RCI10091.1"/>
    </source>
</evidence>
<dbReference type="Proteomes" id="UP000253664">
    <property type="component" value="Unassembled WGS sequence"/>
</dbReference>
<organism evidence="2 3">
    <name type="scientific">Ophiocordyceps polyrhachis-furcata BCC 54312</name>
    <dbReference type="NCBI Taxonomy" id="1330021"/>
    <lineage>
        <taxon>Eukaryota</taxon>
        <taxon>Fungi</taxon>
        <taxon>Dikarya</taxon>
        <taxon>Ascomycota</taxon>
        <taxon>Pezizomycotina</taxon>
        <taxon>Sordariomycetes</taxon>
        <taxon>Hypocreomycetidae</taxon>
        <taxon>Hypocreales</taxon>
        <taxon>Ophiocordycipitaceae</taxon>
        <taxon>Ophiocordyceps</taxon>
    </lineage>
</organism>
<name>A0A367L6P1_9HYPO</name>
<evidence type="ECO:0000313" key="3">
    <source>
        <dbReference type="Proteomes" id="UP000253664"/>
    </source>
</evidence>
<feature type="non-terminal residue" evidence="2">
    <location>
        <position position="1"/>
    </location>
</feature>
<comment type="caution">
    <text evidence="2">The sequence shown here is derived from an EMBL/GenBank/DDBJ whole genome shotgun (WGS) entry which is preliminary data.</text>
</comment>
<keyword evidence="3" id="KW-1185">Reference proteome</keyword>
<protein>
    <submittedName>
        <fullName evidence="2">Uncharacterized protein</fullName>
    </submittedName>
</protein>
<sequence>QGQAISPAPQPYVNANGPHRAPSAVAPRRFHLGAAPPPFSFIANPIPVLRTHRPLTGAGIYSAPDLPANSMLFATRQTDIHDRFQYGKAECGSIWQSLNQSAQQTNSHVVRSADILQNNKPVTNGASPTAEPKTGLRRARIVVAGSKTGGDFPSHHGTRKAGPEQSFRSATQQFVSLCVVQIQIKSVNKETEGERFEKKQRAQNKYPWLSIQTLGLSLSLDTIGIVLAAHGFEGRAGREGKKSCSPGGRLRYG</sequence>
<feature type="region of interest" description="Disordered" evidence="1">
    <location>
        <begin position="1"/>
        <end position="23"/>
    </location>
</feature>
<evidence type="ECO:0000256" key="1">
    <source>
        <dbReference type="SAM" id="MobiDB-lite"/>
    </source>
</evidence>
<accession>A0A367L6P1</accession>
<gene>
    <name evidence="2" type="ORF">L249_8390</name>
</gene>
<reference evidence="2 3" key="1">
    <citation type="journal article" date="2015" name="BMC Genomics">
        <title>Insights from the genome of Ophiocordyceps polyrhachis-furcata to pathogenicity and host specificity in insect fungi.</title>
        <authorList>
            <person name="Wichadakul D."/>
            <person name="Kobmoo N."/>
            <person name="Ingsriswang S."/>
            <person name="Tangphatsornruang S."/>
            <person name="Chantasingh D."/>
            <person name="Luangsa-ard J.J."/>
            <person name="Eurwilaichitr L."/>
        </authorList>
    </citation>
    <scope>NUCLEOTIDE SEQUENCE [LARGE SCALE GENOMIC DNA]</scope>
    <source>
        <strain evidence="2 3">BCC 54312</strain>
    </source>
</reference>